<reference evidence="1" key="1">
    <citation type="submission" date="2018-06" db="EMBL/GenBank/DDBJ databases">
        <authorList>
            <person name="Zhirakovskaya E."/>
        </authorList>
    </citation>
    <scope>NUCLEOTIDE SEQUENCE</scope>
</reference>
<dbReference type="NCBIfam" id="TIGR01563">
    <property type="entry name" value="gp16_SPP1"/>
    <property type="match status" value="1"/>
</dbReference>
<organism evidence="1">
    <name type="scientific">hydrothermal vent metagenome</name>
    <dbReference type="NCBI Taxonomy" id="652676"/>
    <lineage>
        <taxon>unclassified sequences</taxon>
        <taxon>metagenomes</taxon>
        <taxon>ecological metagenomes</taxon>
    </lineage>
</organism>
<dbReference type="AlphaFoldDB" id="A0A3B1APL5"/>
<dbReference type="InterPro" id="IPR008767">
    <property type="entry name" value="Phage_SPP1_head-tail_adaptor"/>
</dbReference>
<evidence type="ECO:0000313" key="1">
    <source>
        <dbReference type="EMBL" id="VAX03641.1"/>
    </source>
</evidence>
<sequence length="105" mass="12252">MTRSMHQKITCQKQIFTPISAGEQLQGWQDVATVWADVKAKSNDAEITARQIKFAGKYKIHVRYQDILLSVRRILWQGQAYRVVSFLNPDNRKRILEFDVVEDQS</sequence>
<accession>A0A3B1APL5</accession>
<evidence type="ECO:0008006" key="2">
    <source>
        <dbReference type="Google" id="ProtNLM"/>
    </source>
</evidence>
<gene>
    <name evidence="1" type="ORF">MNBD_ALPHA03-840</name>
</gene>
<dbReference type="EMBL" id="UOFW01000056">
    <property type="protein sequence ID" value="VAX03641.1"/>
    <property type="molecule type" value="Genomic_DNA"/>
</dbReference>
<dbReference type="Pfam" id="PF05521">
    <property type="entry name" value="Phage_HCP"/>
    <property type="match status" value="1"/>
</dbReference>
<dbReference type="InterPro" id="IPR038666">
    <property type="entry name" value="SSP1_head-tail_sf"/>
</dbReference>
<name>A0A3B1APL5_9ZZZZ</name>
<proteinExistence type="predicted"/>
<protein>
    <recommendedName>
        <fullName evidence="2">Phage protein</fullName>
    </recommendedName>
</protein>
<dbReference type="Gene3D" id="2.40.10.270">
    <property type="entry name" value="Bacteriophage SPP1 head-tail adaptor protein"/>
    <property type="match status" value="1"/>
</dbReference>